<dbReference type="GO" id="GO:0003677">
    <property type="term" value="F:DNA binding"/>
    <property type="evidence" value="ECO:0007669"/>
    <property type="project" value="UniProtKB-KW"/>
</dbReference>
<dbReference type="InterPro" id="IPR013762">
    <property type="entry name" value="Integrase-like_cat_sf"/>
</dbReference>
<evidence type="ECO:0000256" key="5">
    <source>
        <dbReference type="SAM" id="MobiDB-lite"/>
    </source>
</evidence>
<sequence length="399" mass="43397">MSKDSRGRGAAPPFAGTLISADVQSQGENSVMDSRKPSPFPAPAAFDANRLQMRDMPPAALAPEAHEAIKELMHEGESHNTRSSYQSAMRYWAAWHLLRLGQPMQLPLQVSTVLQFIIDHAQRQSGAGLLHEMPPEIDEALVAAGYKGKKGAPSHNTLVHRMAVMSKAHQVHAMSNPCQDGAVRELMSRTRKAYARRGDLPQKKEALTRDVLEALLASCDDSLRGLRDRALLLFAWASGGRRRSEVAGADMRFLRAVAGGEFIYTLSHSKTNQSGTDAPENHKPVTGRAAIALRAWLDAASITEGPIFRRIRKGGHVAEPLTPAAVRNIVKERCALAGVEGDFSAHSLRSGFVTEAGRRNLPLADTMALTGHHSVNTVLGYFRADSALNNQAARMLDED</sequence>
<dbReference type="PANTHER" id="PTHR30349:SF81">
    <property type="entry name" value="TYROSINE RECOMBINASE XERC"/>
    <property type="match status" value="1"/>
</dbReference>
<comment type="caution">
    <text evidence="7">The sequence shown here is derived from an EMBL/GenBank/DDBJ whole genome shotgun (WGS) entry which is preliminary data.</text>
</comment>
<keyword evidence="2" id="KW-0229">DNA integration</keyword>
<dbReference type="AlphaFoldDB" id="A0A5A7MEQ9"/>
<evidence type="ECO:0000256" key="3">
    <source>
        <dbReference type="ARBA" id="ARBA00023125"/>
    </source>
</evidence>
<protein>
    <submittedName>
        <fullName evidence="7">Integrase</fullName>
    </submittedName>
</protein>
<dbReference type="InterPro" id="IPR011010">
    <property type="entry name" value="DNA_brk_join_enz"/>
</dbReference>
<dbReference type="CDD" id="cd00799">
    <property type="entry name" value="INT_Cre_C"/>
    <property type="match status" value="1"/>
</dbReference>
<dbReference type="GO" id="GO:0006310">
    <property type="term" value="P:DNA recombination"/>
    <property type="evidence" value="ECO:0007669"/>
    <property type="project" value="UniProtKB-KW"/>
</dbReference>
<dbReference type="GO" id="GO:0007059">
    <property type="term" value="P:chromosome segregation"/>
    <property type="evidence" value="ECO:0007669"/>
    <property type="project" value="UniProtKB-KW"/>
</dbReference>
<dbReference type="Gene3D" id="1.10.443.10">
    <property type="entry name" value="Intergrase catalytic core"/>
    <property type="match status" value="1"/>
</dbReference>
<feature type="region of interest" description="Disordered" evidence="5">
    <location>
        <begin position="1"/>
        <end position="40"/>
    </location>
</feature>
<gene>
    <name evidence="7" type="primary">intX_1</name>
    <name evidence="7" type="ORF">CTTA_3302</name>
</gene>
<reference evidence="7 8" key="1">
    <citation type="journal article" date="2019" name="Microbiol. Resour. Announc.">
        <title>Draft Genome Sequence of Comamonas testosteroni TA441, a Bacterium That Has a Cryptic Phenol Degradation Gene Cluster.</title>
        <authorList>
            <person name="Arai H."/>
            <person name="Ishii M."/>
        </authorList>
    </citation>
    <scope>NUCLEOTIDE SEQUENCE [LARGE SCALE GENOMIC DNA]</scope>
    <source>
        <strain evidence="7 8">TA441</strain>
    </source>
</reference>
<dbReference type="Pfam" id="PF00589">
    <property type="entry name" value="Phage_integrase"/>
    <property type="match status" value="1"/>
</dbReference>
<dbReference type="PROSITE" id="PS51898">
    <property type="entry name" value="TYR_RECOMBINASE"/>
    <property type="match status" value="1"/>
</dbReference>
<evidence type="ECO:0000313" key="7">
    <source>
        <dbReference type="EMBL" id="GEQ76297.1"/>
    </source>
</evidence>
<keyword evidence="1" id="KW-0159">Chromosome partition</keyword>
<evidence type="ECO:0000313" key="8">
    <source>
        <dbReference type="Proteomes" id="UP000323105"/>
    </source>
</evidence>
<name>A0A5A7MEQ9_COMTE</name>
<dbReference type="InterPro" id="IPR050090">
    <property type="entry name" value="Tyrosine_recombinase_XerCD"/>
</dbReference>
<evidence type="ECO:0000256" key="4">
    <source>
        <dbReference type="ARBA" id="ARBA00023172"/>
    </source>
</evidence>
<dbReference type="PANTHER" id="PTHR30349">
    <property type="entry name" value="PHAGE INTEGRASE-RELATED"/>
    <property type="match status" value="1"/>
</dbReference>
<evidence type="ECO:0000256" key="1">
    <source>
        <dbReference type="ARBA" id="ARBA00022829"/>
    </source>
</evidence>
<dbReference type="SUPFAM" id="SSF47823">
    <property type="entry name" value="lambda integrase-like, N-terminal domain"/>
    <property type="match status" value="1"/>
</dbReference>
<dbReference type="SUPFAM" id="SSF56349">
    <property type="entry name" value="DNA breaking-rejoining enzymes"/>
    <property type="match status" value="1"/>
</dbReference>
<dbReference type="InterPro" id="IPR010998">
    <property type="entry name" value="Integrase_recombinase_N"/>
</dbReference>
<evidence type="ECO:0000259" key="6">
    <source>
        <dbReference type="PROSITE" id="PS51898"/>
    </source>
</evidence>
<dbReference type="Gene3D" id="1.10.150.130">
    <property type="match status" value="1"/>
</dbReference>
<dbReference type="Proteomes" id="UP000323105">
    <property type="component" value="Unassembled WGS sequence"/>
</dbReference>
<dbReference type="GO" id="GO:0015074">
    <property type="term" value="P:DNA integration"/>
    <property type="evidence" value="ECO:0007669"/>
    <property type="project" value="UniProtKB-KW"/>
</dbReference>
<evidence type="ECO:0000256" key="2">
    <source>
        <dbReference type="ARBA" id="ARBA00022908"/>
    </source>
</evidence>
<organism evidence="7 8">
    <name type="scientific">Comamonas testosteroni</name>
    <name type="common">Pseudomonas testosteroni</name>
    <dbReference type="NCBI Taxonomy" id="285"/>
    <lineage>
        <taxon>Bacteria</taxon>
        <taxon>Pseudomonadati</taxon>
        <taxon>Pseudomonadota</taxon>
        <taxon>Betaproteobacteria</taxon>
        <taxon>Burkholderiales</taxon>
        <taxon>Comamonadaceae</taxon>
        <taxon>Comamonas</taxon>
    </lineage>
</organism>
<keyword evidence="3" id="KW-0238">DNA-binding</keyword>
<dbReference type="EMBL" id="BKBW01000006">
    <property type="protein sequence ID" value="GEQ76297.1"/>
    <property type="molecule type" value="Genomic_DNA"/>
</dbReference>
<feature type="compositionally biased region" description="Polar residues" evidence="5">
    <location>
        <begin position="22"/>
        <end position="32"/>
    </location>
</feature>
<feature type="domain" description="Tyr recombinase" evidence="6">
    <location>
        <begin position="202"/>
        <end position="394"/>
    </location>
</feature>
<dbReference type="InterPro" id="IPR002104">
    <property type="entry name" value="Integrase_catalytic"/>
</dbReference>
<keyword evidence="4" id="KW-0233">DNA recombination</keyword>
<proteinExistence type="predicted"/>
<accession>A0A5A7MEQ9</accession>